<organism evidence="1 2">
    <name type="scientific">Pseudomonas taiwanensis SJ9</name>
    <dbReference type="NCBI Taxonomy" id="1388762"/>
    <lineage>
        <taxon>Bacteria</taxon>
        <taxon>Pseudomonadati</taxon>
        <taxon>Pseudomonadota</taxon>
        <taxon>Gammaproteobacteria</taxon>
        <taxon>Pseudomonadales</taxon>
        <taxon>Pseudomonadaceae</taxon>
        <taxon>Pseudomonas</taxon>
    </lineage>
</organism>
<evidence type="ECO:0000313" key="1">
    <source>
        <dbReference type="EMBL" id="ESW39325.1"/>
    </source>
</evidence>
<sequence length="59" mass="6784">MDELFFTALLMMAVFMGYALGWCFGTTWQLKKLLPELNSLREEVGKLKLLARMKGVDLD</sequence>
<accession>V7DCW1</accession>
<dbReference type="PATRIC" id="fig|1388762.3.peg.2544"/>
<comment type="caution">
    <text evidence="1">The sequence shown here is derived from an EMBL/GenBank/DDBJ whole genome shotgun (WGS) entry which is preliminary data.</text>
</comment>
<dbReference type="AlphaFoldDB" id="V7DCW1"/>
<dbReference type="Proteomes" id="UP000018511">
    <property type="component" value="Unassembled WGS sequence"/>
</dbReference>
<reference evidence="1 2" key="1">
    <citation type="submission" date="2013-10" db="EMBL/GenBank/DDBJ databases">
        <title>Whole Genome Shotgun Sequence of Pseudomonas taiwanensis SJ9.</title>
        <authorList>
            <person name="Hong S.-J."/>
            <person name="Shin J.-H."/>
        </authorList>
    </citation>
    <scope>NUCLEOTIDE SEQUENCE [LARGE SCALE GENOMIC DNA]</scope>
    <source>
        <strain evidence="1 2">SJ9</strain>
    </source>
</reference>
<dbReference type="RefSeq" id="WP_023661599.1">
    <property type="nucleotide sequence ID" value="NZ_AXUP01000161.1"/>
</dbReference>
<gene>
    <name evidence="1" type="ORF">O164_12695</name>
</gene>
<proteinExistence type="predicted"/>
<evidence type="ECO:0000313" key="2">
    <source>
        <dbReference type="Proteomes" id="UP000018511"/>
    </source>
</evidence>
<dbReference type="EMBL" id="AXUP01000161">
    <property type="protein sequence ID" value="ESW39325.1"/>
    <property type="molecule type" value="Genomic_DNA"/>
</dbReference>
<name>V7DCW1_9PSED</name>
<protein>
    <submittedName>
        <fullName evidence="1">Uncharacterized protein</fullName>
    </submittedName>
</protein>